<dbReference type="AlphaFoldDB" id="A0AAV7FQF6"/>
<dbReference type="EMBL" id="JAGFBR010000017">
    <property type="protein sequence ID" value="KAH0451830.1"/>
    <property type="molecule type" value="Genomic_DNA"/>
</dbReference>
<sequence>MEGRLVFKFGDHLQLSFDKSRFALGDMIKFGQGFEDMEVFFQGPIASEAKTLENQPSSEKKVLEINLPARERSPTQSSRKRVAQLSPKALASRPSVFNRLTFPKVLKSDVRQTALTPLLPKKKSVEKEYKPVQPLTVVPSSSQYEEGGSSAYVLTKSQKRNKYRRFRKMMEKKEKAELDAEMMELSPLAEGSRFYPLSVPKGEEDVRKIAASPPRPPLRVSKSTPEERRKSGRRI</sequence>
<accession>A0AAV7FQF6</accession>
<feature type="region of interest" description="Disordered" evidence="1">
    <location>
        <begin position="205"/>
        <end position="235"/>
    </location>
</feature>
<comment type="caution">
    <text evidence="2">The sequence shown here is derived from an EMBL/GenBank/DDBJ whole genome shotgun (WGS) entry which is preliminary data.</text>
</comment>
<protein>
    <submittedName>
        <fullName evidence="2">Uncharacterized protein</fullName>
    </submittedName>
</protein>
<evidence type="ECO:0000313" key="2">
    <source>
        <dbReference type="EMBL" id="KAH0451830.1"/>
    </source>
</evidence>
<evidence type="ECO:0000313" key="3">
    <source>
        <dbReference type="Proteomes" id="UP000775213"/>
    </source>
</evidence>
<organism evidence="2 3">
    <name type="scientific">Dendrobium chrysotoxum</name>
    <name type="common">Orchid</name>
    <dbReference type="NCBI Taxonomy" id="161865"/>
    <lineage>
        <taxon>Eukaryota</taxon>
        <taxon>Viridiplantae</taxon>
        <taxon>Streptophyta</taxon>
        <taxon>Embryophyta</taxon>
        <taxon>Tracheophyta</taxon>
        <taxon>Spermatophyta</taxon>
        <taxon>Magnoliopsida</taxon>
        <taxon>Liliopsida</taxon>
        <taxon>Asparagales</taxon>
        <taxon>Orchidaceae</taxon>
        <taxon>Epidendroideae</taxon>
        <taxon>Malaxideae</taxon>
        <taxon>Dendrobiinae</taxon>
        <taxon>Dendrobium</taxon>
    </lineage>
</organism>
<name>A0AAV7FQF6_DENCH</name>
<evidence type="ECO:0000256" key="1">
    <source>
        <dbReference type="SAM" id="MobiDB-lite"/>
    </source>
</evidence>
<dbReference type="Proteomes" id="UP000775213">
    <property type="component" value="Unassembled WGS sequence"/>
</dbReference>
<reference evidence="2 3" key="1">
    <citation type="journal article" date="2021" name="Hortic Res">
        <title>Chromosome-scale assembly of the Dendrobium chrysotoxum genome enhances the understanding of orchid evolution.</title>
        <authorList>
            <person name="Zhang Y."/>
            <person name="Zhang G.Q."/>
            <person name="Zhang D."/>
            <person name="Liu X.D."/>
            <person name="Xu X.Y."/>
            <person name="Sun W.H."/>
            <person name="Yu X."/>
            <person name="Zhu X."/>
            <person name="Wang Z.W."/>
            <person name="Zhao X."/>
            <person name="Zhong W.Y."/>
            <person name="Chen H."/>
            <person name="Yin W.L."/>
            <person name="Huang T."/>
            <person name="Niu S.C."/>
            <person name="Liu Z.J."/>
        </authorList>
    </citation>
    <scope>NUCLEOTIDE SEQUENCE [LARGE SCALE GENOMIC DNA]</scope>
    <source>
        <strain evidence="2">Lindl</strain>
    </source>
</reference>
<gene>
    <name evidence="2" type="ORF">IEQ34_019129</name>
</gene>
<keyword evidence="3" id="KW-1185">Reference proteome</keyword>
<proteinExistence type="predicted"/>